<comment type="similarity">
    <text evidence="2 3">Belongs to the peptidase M16 family.</text>
</comment>
<protein>
    <submittedName>
        <fullName evidence="6">Zinc protease</fullName>
    </submittedName>
</protein>
<feature type="domain" description="Peptidase M16 C-terminal" evidence="5">
    <location>
        <begin position="633"/>
        <end position="788"/>
    </location>
</feature>
<dbReference type="Pfam" id="PF05193">
    <property type="entry name" value="Peptidase_M16_C"/>
    <property type="match status" value="2"/>
</dbReference>
<dbReference type="STRING" id="1513793.SAMN06296036_101401"/>
<sequence>MLHRKLSNGTEVAIKETHFSRMVAIQCWVGAGSIHEQPDEYGMAHVLEHMLFKGTEAHGVGEISRLVESYGGDINAFTTFDHTVFYLTLTTEHWRKGLELLADAVFNSAFDEDELTREKEVILEEIRQGLDNPGNQLGRKVFEELYQGSPAARPIIGTVESVSGFDRDKVKGFHQRWYQPNNMKVVVTGDVDTAEIYEAIKSLFGKVEGQAPHVEIPLNCSHPSTIPVHLIEGEYAQPRIEIAYPGPAMEHPDHVDLDLAAFALGAGDSSRLTRKLRDEQGVASSVGCSLYSPKFGGIFGVSAIPEPSKILECISSLAEQLGRLKAVEPVTSRELSRAITNLRADQLYQEETVNGQARSLGFSLSTSHKTQYDVVYEAKVLHASSDSVTNAINGWLKRDQAVLVAIVPKGMTLAEENVRQAYIKGFTSGTGDLKEAAPSAVVNSVSKKLGPTILDIKPGLKLVYRRHAGPSLFNLVAVTEGGLRADGSNPGIQNCFANLLTCASKSASYEEIIEEIESNGAVMAGFSGKDSLGIKLQCFSDHVHHMAKIWRDCLLHPVFPERQWEITKLEIQDDMRSEQDSPASLAVRRFQERVFGDHPYRYPLYGSWDSVSAMTPSALVSDFQSFRDQGPWVVGAVGDLPEEEVEDLVRELFDSWEPQAGRRSLYPAKDFEVVSEHAKIEADKEQTHIVYGGAGLSWDDPDRCALDVLSTILGGSGGRFFVNLRDKESLAYTVTPMLTYGRHKGAFGAYMACAPRKVDQALQELRREFMTIGKELSSADEIDRAKNYLIGSHESEMQRGDAQAMTMALMEAYGLGYNDFLLYSDRVRSVKAEDVMRVATRLLDPDRLTMVTVGRQ</sequence>
<evidence type="ECO:0000259" key="5">
    <source>
        <dbReference type="Pfam" id="PF05193"/>
    </source>
</evidence>
<reference evidence="7" key="1">
    <citation type="submission" date="2017-04" db="EMBL/GenBank/DDBJ databases">
        <authorList>
            <person name="Varghese N."/>
            <person name="Submissions S."/>
        </authorList>
    </citation>
    <scope>NUCLEOTIDE SEQUENCE [LARGE SCALE GENOMIC DNA]</scope>
    <source>
        <strain evidence="7">RKEM611</strain>
    </source>
</reference>
<dbReference type="InterPro" id="IPR001431">
    <property type="entry name" value="Pept_M16_Zn_BS"/>
</dbReference>
<evidence type="ECO:0000259" key="4">
    <source>
        <dbReference type="Pfam" id="PF00675"/>
    </source>
</evidence>
<dbReference type="InterPro" id="IPR007863">
    <property type="entry name" value="Peptidase_M16_C"/>
</dbReference>
<dbReference type="Pfam" id="PF00675">
    <property type="entry name" value="Peptidase_M16"/>
    <property type="match status" value="2"/>
</dbReference>
<evidence type="ECO:0000256" key="2">
    <source>
        <dbReference type="ARBA" id="ARBA00007261"/>
    </source>
</evidence>
<dbReference type="GO" id="GO:0006508">
    <property type="term" value="P:proteolysis"/>
    <property type="evidence" value="ECO:0007669"/>
    <property type="project" value="UniProtKB-KW"/>
</dbReference>
<evidence type="ECO:0000256" key="1">
    <source>
        <dbReference type="ARBA" id="ARBA00001947"/>
    </source>
</evidence>
<dbReference type="PANTHER" id="PTHR11851:SF49">
    <property type="entry name" value="MITOCHONDRIAL-PROCESSING PEPTIDASE SUBUNIT ALPHA"/>
    <property type="match status" value="1"/>
</dbReference>
<accession>A0A1Y6B902</accession>
<dbReference type="OrthoDB" id="5288619at2"/>
<feature type="domain" description="Peptidase M16 N-terminal" evidence="4">
    <location>
        <begin position="478"/>
        <end position="605"/>
    </location>
</feature>
<dbReference type="InterPro" id="IPR011249">
    <property type="entry name" value="Metalloenz_LuxS/M16"/>
</dbReference>
<dbReference type="PROSITE" id="PS00143">
    <property type="entry name" value="INSULINASE"/>
    <property type="match status" value="1"/>
</dbReference>
<feature type="domain" description="Peptidase M16 C-terminal" evidence="5">
    <location>
        <begin position="165"/>
        <end position="342"/>
    </location>
</feature>
<organism evidence="6 7">
    <name type="scientific">Pseudobacteriovorax antillogorgiicola</name>
    <dbReference type="NCBI Taxonomy" id="1513793"/>
    <lineage>
        <taxon>Bacteria</taxon>
        <taxon>Pseudomonadati</taxon>
        <taxon>Bdellovibrionota</taxon>
        <taxon>Oligoflexia</taxon>
        <taxon>Oligoflexales</taxon>
        <taxon>Pseudobacteriovoracaceae</taxon>
        <taxon>Pseudobacteriovorax</taxon>
    </lineage>
</organism>
<keyword evidence="6" id="KW-0645">Protease</keyword>
<keyword evidence="7" id="KW-1185">Reference proteome</keyword>
<evidence type="ECO:0000313" key="6">
    <source>
        <dbReference type="EMBL" id="SME90839.1"/>
    </source>
</evidence>
<dbReference type="GO" id="GO:0046872">
    <property type="term" value="F:metal ion binding"/>
    <property type="evidence" value="ECO:0007669"/>
    <property type="project" value="InterPro"/>
</dbReference>
<evidence type="ECO:0000313" key="7">
    <source>
        <dbReference type="Proteomes" id="UP000192907"/>
    </source>
</evidence>
<dbReference type="RefSeq" id="WP_132314484.1">
    <property type="nucleotide sequence ID" value="NZ_FWZT01000001.1"/>
</dbReference>
<dbReference type="InterPro" id="IPR050361">
    <property type="entry name" value="MPP/UQCRC_Complex"/>
</dbReference>
<dbReference type="Gene3D" id="3.30.830.10">
    <property type="entry name" value="Metalloenzyme, LuxS/M16 peptidase-like"/>
    <property type="match status" value="4"/>
</dbReference>
<keyword evidence="6" id="KW-0378">Hydrolase</keyword>
<feature type="domain" description="Peptidase M16 N-terminal" evidence="4">
    <location>
        <begin position="12"/>
        <end position="158"/>
    </location>
</feature>
<dbReference type="PANTHER" id="PTHR11851">
    <property type="entry name" value="METALLOPROTEASE"/>
    <property type="match status" value="1"/>
</dbReference>
<dbReference type="Proteomes" id="UP000192907">
    <property type="component" value="Unassembled WGS sequence"/>
</dbReference>
<dbReference type="GO" id="GO:0004222">
    <property type="term" value="F:metalloendopeptidase activity"/>
    <property type="evidence" value="ECO:0007669"/>
    <property type="project" value="InterPro"/>
</dbReference>
<proteinExistence type="inferred from homology"/>
<dbReference type="SUPFAM" id="SSF63411">
    <property type="entry name" value="LuxS/MPP-like metallohydrolase"/>
    <property type="match status" value="4"/>
</dbReference>
<comment type="cofactor">
    <cofactor evidence="1">
        <name>Zn(2+)</name>
        <dbReference type="ChEBI" id="CHEBI:29105"/>
    </cofactor>
</comment>
<gene>
    <name evidence="6" type="ORF">SAMN06296036_101401</name>
</gene>
<dbReference type="InterPro" id="IPR011765">
    <property type="entry name" value="Pept_M16_N"/>
</dbReference>
<dbReference type="AlphaFoldDB" id="A0A1Y6B902"/>
<evidence type="ECO:0000256" key="3">
    <source>
        <dbReference type="RuleBase" id="RU004447"/>
    </source>
</evidence>
<dbReference type="EMBL" id="FWZT01000001">
    <property type="protein sequence ID" value="SME90839.1"/>
    <property type="molecule type" value="Genomic_DNA"/>
</dbReference>
<name>A0A1Y6B902_9BACT</name>